<organism evidence="1 2">
    <name type="scientific">Sarcophilus harrisii</name>
    <name type="common">Tasmanian devil</name>
    <name type="synonym">Sarcophilus laniarius</name>
    <dbReference type="NCBI Taxonomy" id="9305"/>
    <lineage>
        <taxon>Eukaryota</taxon>
        <taxon>Metazoa</taxon>
        <taxon>Chordata</taxon>
        <taxon>Craniata</taxon>
        <taxon>Vertebrata</taxon>
        <taxon>Euteleostomi</taxon>
        <taxon>Mammalia</taxon>
        <taxon>Metatheria</taxon>
        <taxon>Dasyuromorphia</taxon>
        <taxon>Dasyuridae</taxon>
        <taxon>Sarcophilus</taxon>
    </lineage>
</organism>
<reference evidence="1" key="2">
    <citation type="submission" date="2025-08" db="UniProtKB">
        <authorList>
            <consortium name="Ensembl"/>
        </authorList>
    </citation>
    <scope>IDENTIFICATION</scope>
</reference>
<proteinExistence type="predicted"/>
<sequence>ITTSSESFEQSFPAAAFSSCKITHFSPARVCGTNNCKFSNPGICTWKTNTFEFLIKKHNVYNTQSCTGADTMNSALTFLSILAKPSALEALSLQFDLISSEAVLSSALVQNSAQLSCRPQSKNPPVDFSSIPAIKSYQNNFPACASPPLM</sequence>
<protein>
    <submittedName>
        <fullName evidence="1">Uncharacterized protein</fullName>
    </submittedName>
</protein>
<evidence type="ECO:0000313" key="2">
    <source>
        <dbReference type="Proteomes" id="UP000007648"/>
    </source>
</evidence>
<name>A0A7N4NTN3_SARHA</name>
<dbReference type="Ensembl" id="ENSSHAT00000048901.1">
    <property type="protein sequence ID" value="ENSSHAP00000027668.1"/>
    <property type="gene ID" value="ENSSHAG00000021967.1"/>
</dbReference>
<keyword evidence="2" id="KW-1185">Reference proteome</keyword>
<dbReference type="Proteomes" id="UP000007648">
    <property type="component" value="Unassembled WGS sequence"/>
</dbReference>
<dbReference type="AlphaFoldDB" id="A0A7N4NTN3"/>
<evidence type="ECO:0000313" key="1">
    <source>
        <dbReference type="Ensembl" id="ENSSHAP00000027668.1"/>
    </source>
</evidence>
<reference evidence="1" key="3">
    <citation type="submission" date="2025-09" db="UniProtKB">
        <authorList>
            <consortium name="Ensembl"/>
        </authorList>
    </citation>
    <scope>IDENTIFICATION</scope>
</reference>
<reference evidence="1 2" key="1">
    <citation type="journal article" date="2011" name="Proc. Natl. Acad. Sci. U.S.A.">
        <title>Genetic diversity and population structure of the endangered marsupial Sarcophilus harrisii (Tasmanian devil).</title>
        <authorList>
            <person name="Miller W."/>
            <person name="Hayes V.M."/>
            <person name="Ratan A."/>
            <person name="Petersen D.C."/>
            <person name="Wittekindt N.E."/>
            <person name="Miller J."/>
            <person name="Walenz B."/>
            <person name="Knight J."/>
            <person name="Qi J."/>
            <person name="Zhao F."/>
            <person name="Wang Q."/>
            <person name="Bedoya-Reina O.C."/>
            <person name="Katiyar N."/>
            <person name="Tomsho L.P."/>
            <person name="Kasson L.M."/>
            <person name="Hardie R.A."/>
            <person name="Woodbridge P."/>
            <person name="Tindall E.A."/>
            <person name="Bertelsen M.F."/>
            <person name="Dixon D."/>
            <person name="Pyecroft S."/>
            <person name="Helgen K.M."/>
            <person name="Lesk A.M."/>
            <person name="Pringle T.H."/>
            <person name="Patterson N."/>
            <person name="Zhang Y."/>
            <person name="Kreiss A."/>
            <person name="Woods G.M."/>
            <person name="Jones M.E."/>
            <person name="Schuster S.C."/>
        </authorList>
    </citation>
    <scope>NUCLEOTIDE SEQUENCE [LARGE SCALE GENOMIC DNA]</scope>
</reference>
<accession>A0A7N4NTN3</accession>
<dbReference type="GeneTree" id="ENSGT01030000234985"/>
<dbReference type="InParanoid" id="A0A7N4NTN3"/>